<dbReference type="Proteomes" id="UP000187203">
    <property type="component" value="Unassembled WGS sequence"/>
</dbReference>
<dbReference type="EMBL" id="AWUE01011986">
    <property type="protein sequence ID" value="OMP10198.1"/>
    <property type="molecule type" value="Genomic_DNA"/>
</dbReference>
<keyword evidence="3" id="KW-1185">Reference proteome</keyword>
<dbReference type="AlphaFoldDB" id="A0A1R3KT37"/>
<evidence type="ECO:0000256" key="1">
    <source>
        <dbReference type="SAM" id="MobiDB-lite"/>
    </source>
</evidence>
<gene>
    <name evidence="2" type="ORF">COLO4_04726</name>
</gene>
<dbReference type="GO" id="GO:0000428">
    <property type="term" value="C:DNA-directed RNA polymerase complex"/>
    <property type="evidence" value="ECO:0007669"/>
    <property type="project" value="UniProtKB-KW"/>
</dbReference>
<comment type="caution">
    <text evidence="2">The sequence shown here is derived from an EMBL/GenBank/DDBJ whole genome shotgun (WGS) entry which is preliminary data.</text>
</comment>
<evidence type="ECO:0000313" key="2">
    <source>
        <dbReference type="EMBL" id="OMP10198.1"/>
    </source>
</evidence>
<keyword evidence="2" id="KW-0240">DNA-directed RNA polymerase</keyword>
<keyword evidence="2" id="KW-0804">Transcription</keyword>
<protein>
    <submittedName>
        <fullName evidence="2">DNA-directed RNA polymerase subunit beta</fullName>
    </submittedName>
</protein>
<organism evidence="2 3">
    <name type="scientific">Corchorus olitorius</name>
    <dbReference type="NCBI Taxonomy" id="93759"/>
    <lineage>
        <taxon>Eukaryota</taxon>
        <taxon>Viridiplantae</taxon>
        <taxon>Streptophyta</taxon>
        <taxon>Embryophyta</taxon>
        <taxon>Tracheophyta</taxon>
        <taxon>Spermatophyta</taxon>
        <taxon>Magnoliopsida</taxon>
        <taxon>eudicotyledons</taxon>
        <taxon>Gunneridae</taxon>
        <taxon>Pentapetalae</taxon>
        <taxon>rosids</taxon>
        <taxon>malvids</taxon>
        <taxon>Malvales</taxon>
        <taxon>Malvaceae</taxon>
        <taxon>Grewioideae</taxon>
        <taxon>Apeibeae</taxon>
        <taxon>Corchorus</taxon>
    </lineage>
</organism>
<accession>A0A1R3KT37</accession>
<reference evidence="3" key="1">
    <citation type="submission" date="2013-09" db="EMBL/GenBank/DDBJ databases">
        <title>Corchorus olitorius genome sequencing.</title>
        <authorList>
            <person name="Alam M."/>
            <person name="Haque M.S."/>
            <person name="Islam M.S."/>
            <person name="Emdad E.M."/>
            <person name="Islam M.M."/>
            <person name="Ahmed B."/>
            <person name="Halim A."/>
            <person name="Hossen Q.M.M."/>
            <person name="Hossain M.Z."/>
            <person name="Ahmed R."/>
            <person name="Khan M.M."/>
            <person name="Islam R."/>
            <person name="Rashid M.M."/>
            <person name="Khan S.A."/>
            <person name="Rahman M.S."/>
            <person name="Alam M."/>
            <person name="Yahiya A.S."/>
            <person name="Khan M.S."/>
            <person name="Azam M.S."/>
            <person name="Haque T."/>
            <person name="Lashkar M.Z.H."/>
            <person name="Akhand A.I."/>
            <person name="Morshed G."/>
            <person name="Roy S."/>
            <person name="Uddin K.S."/>
            <person name="Rabeya T."/>
            <person name="Hossain A.S."/>
            <person name="Chowdhury A."/>
            <person name="Snigdha A.R."/>
            <person name="Mortoza M.S."/>
            <person name="Matin S.A."/>
            <person name="Hoque S.M.E."/>
            <person name="Islam M.K."/>
            <person name="Roy D.K."/>
            <person name="Haider R."/>
            <person name="Moosa M.M."/>
            <person name="Elias S.M."/>
            <person name="Hasan A.M."/>
            <person name="Jahan S."/>
            <person name="Shafiuddin M."/>
            <person name="Mahmood N."/>
            <person name="Shommy N.S."/>
        </authorList>
    </citation>
    <scope>NUCLEOTIDE SEQUENCE [LARGE SCALE GENOMIC DNA]</scope>
    <source>
        <strain evidence="3">cv. O-4</strain>
    </source>
</reference>
<proteinExistence type="predicted"/>
<feature type="region of interest" description="Disordered" evidence="1">
    <location>
        <begin position="91"/>
        <end position="121"/>
    </location>
</feature>
<sequence>MAANGSIFYPSRMKFKVILCKTPPQRDRRRLEIPTRVSEKFFPGLVLLRTVLVDRREDLMLFSLRDNDILEVKCFFWCCMESDDFGQRETHGHEIPGSIFGEEENQDDRGDNAAESNNPNEVDAVEQNNDVEMNDNSNLIHCDQGVHVAAAQFRSENKHFIWVLPMSVVARPFLMV</sequence>
<name>A0A1R3KT37_9ROSI</name>
<evidence type="ECO:0000313" key="3">
    <source>
        <dbReference type="Proteomes" id="UP000187203"/>
    </source>
</evidence>